<accession>A7RX04</accession>
<dbReference type="EMBL" id="DS469548">
    <property type="protein sequence ID" value="EDO44065.1"/>
    <property type="molecule type" value="Genomic_DNA"/>
</dbReference>
<reference evidence="1 2" key="1">
    <citation type="journal article" date="2007" name="Science">
        <title>Sea anemone genome reveals ancestral eumetazoan gene repertoire and genomic organization.</title>
        <authorList>
            <person name="Putnam N.H."/>
            <person name="Srivastava M."/>
            <person name="Hellsten U."/>
            <person name="Dirks B."/>
            <person name="Chapman J."/>
            <person name="Salamov A."/>
            <person name="Terry A."/>
            <person name="Shapiro H."/>
            <person name="Lindquist E."/>
            <person name="Kapitonov V.V."/>
            <person name="Jurka J."/>
            <person name="Genikhovich G."/>
            <person name="Grigoriev I.V."/>
            <person name="Lucas S.M."/>
            <person name="Steele R.E."/>
            <person name="Finnerty J.R."/>
            <person name="Technau U."/>
            <person name="Martindale M.Q."/>
            <person name="Rokhsar D.S."/>
        </authorList>
    </citation>
    <scope>NUCLEOTIDE SEQUENCE [LARGE SCALE GENOMIC DNA]</scope>
    <source>
        <strain evidence="2">CH2 X CH6</strain>
    </source>
</reference>
<organism evidence="1 2">
    <name type="scientific">Nematostella vectensis</name>
    <name type="common">Starlet sea anemone</name>
    <dbReference type="NCBI Taxonomy" id="45351"/>
    <lineage>
        <taxon>Eukaryota</taxon>
        <taxon>Metazoa</taxon>
        <taxon>Cnidaria</taxon>
        <taxon>Anthozoa</taxon>
        <taxon>Hexacorallia</taxon>
        <taxon>Actiniaria</taxon>
        <taxon>Edwardsiidae</taxon>
        <taxon>Nematostella</taxon>
    </lineage>
</organism>
<evidence type="ECO:0000313" key="2">
    <source>
        <dbReference type="Proteomes" id="UP000001593"/>
    </source>
</evidence>
<dbReference type="PANTHER" id="PTHR33480:SF1">
    <property type="entry name" value="TYR RECOMBINASE DOMAIN-CONTAINING PROTEIN"/>
    <property type="match status" value="1"/>
</dbReference>
<keyword evidence="2" id="KW-1185">Reference proteome</keyword>
<evidence type="ECO:0000313" key="1">
    <source>
        <dbReference type="EMBL" id="EDO44065.1"/>
    </source>
</evidence>
<sequence>MKKKSMKMQSRMLLSCKTKEGSFDSMRNDEVGFIARTDELIRGFGERLTEKGGVDKKKNVNQKMMQLSRLLLEVRQKKPNISIKELINPKHFNDVVGTEKEMCGLEAKGWLSLAIKLQHDLKKCSMIVMGWGLKSLIMHWRTGGRTSLA</sequence>
<dbReference type="Proteomes" id="UP000001593">
    <property type="component" value="Unassembled WGS sequence"/>
</dbReference>
<gene>
    <name evidence="1" type="ORF">NEMVEDRAFT_v1g203411</name>
</gene>
<dbReference type="AlphaFoldDB" id="A7RX04"/>
<dbReference type="HOGENOM" id="CLU_1751891_0_0_1"/>
<proteinExistence type="predicted"/>
<dbReference type="InParanoid" id="A7RX04"/>
<protein>
    <submittedName>
        <fullName evidence="1">Uncharacterized protein</fullName>
    </submittedName>
</protein>
<name>A7RX04_NEMVE</name>
<dbReference type="PhylomeDB" id="A7RX04"/>
<dbReference type="STRING" id="45351.A7RX04"/>
<dbReference type="PANTHER" id="PTHR33480">
    <property type="entry name" value="SET DOMAIN-CONTAINING PROTEIN-RELATED"/>
    <property type="match status" value="1"/>
</dbReference>